<dbReference type="RefSeq" id="WP_147375314.1">
    <property type="nucleotide sequence ID" value="NZ_QUAL01000130.1"/>
</dbReference>
<evidence type="ECO:0000313" key="3">
    <source>
        <dbReference type="Proteomes" id="UP000284057"/>
    </source>
</evidence>
<comment type="caution">
    <text evidence="2">The sequence shown here is derived from an EMBL/GenBank/DDBJ whole genome shotgun (WGS) entry which is preliminary data.</text>
</comment>
<dbReference type="EMBL" id="QUAL01000130">
    <property type="protein sequence ID" value="RIQ22820.1"/>
    <property type="molecule type" value="Genomic_DNA"/>
</dbReference>
<evidence type="ECO:0000313" key="2">
    <source>
        <dbReference type="EMBL" id="RIQ22820.1"/>
    </source>
</evidence>
<organism evidence="2 3">
    <name type="scientific">Jiangella rhizosphaerae</name>
    <dbReference type="NCBI Taxonomy" id="2293569"/>
    <lineage>
        <taxon>Bacteria</taxon>
        <taxon>Bacillati</taxon>
        <taxon>Actinomycetota</taxon>
        <taxon>Actinomycetes</taxon>
        <taxon>Jiangellales</taxon>
        <taxon>Jiangellaceae</taxon>
        <taxon>Jiangella</taxon>
    </lineage>
</organism>
<dbReference type="Proteomes" id="UP000284057">
    <property type="component" value="Unassembled WGS sequence"/>
</dbReference>
<name>A0A418KQI4_9ACTN</name>
<gene>
    <name evidence="2" type="ORF">DY240_13260</name>
</gene>
<proteinExistence type="predicted"/>
<accession>A0A418KQI4</accession>
<keyword evidence="3" id="KW-1185">Reference proteome</keyword>
<reference evidence="2 3" key="1">
    <citation type="submission" date="2018-09" db="EMBL/GenBank/DDBJ databases">
        <title>Isolation, diversity and antifungal activity of actinobacteria from wheat.</title>
        <authorList>
            <person name="Han C."/>
        </authorList>
    </citation>
    <scope>NUCLEOTIDE SEQUENCE [LARGE SCALE GENOMIC DNA]</scope>
    <source>
        <strain evidence="2 3">NEAU-YY265</strain>
    </source>
</reference>
<dbReference type="OrthoDB" id="5195207at2"/>
<protein>
    <submittedName>
        <fullName evidence="2">Uncharacterized protein</fullName>
    </submittedName>
</protein>
<dbReference type="AlphaFoldDB" id="A0A418KQI4"/>
<evidence type="ECO:0000256" key="1">
    <source>
        <dbReference type="SAM" id="MobiDB-lite"/>
    </source>
</evidence>
<sequence>MRELVAELEQALDALPPADRRAALRALMPSVVRWYQRSLDLDDRGRPTDIDLLLWVEELSAGLIGPLCAAAQDVRRVATPARQVRRLPGQRHPRAGAGWSSP</sequence>
<feature type="region of interest" description="Disordered" evidence="1">
    <location>
        <begin position="82"/>
        <end position="102"/>
    </location>
</feature>
<feature type="compositionally biased region" description="Basic residues" evidence="1">
    <location>
        <begin position="83"/>
        <end position="94"/>
    </location>
</feature>